<dbReference type="NCBIfam" id="NF002073">
    <property type="entry name" value="PRK00913.1-2"/>
    <property type="match status" value="1"/>
</dbReference>
<dbReference type="NCBIfam" id="NF002074">
    <property type="entry name" value="PRK00913.1-4"/>
    <property type="match status" value="1"/>
</dbReference>
<dbReference type="InterPro" id="IPR000819">
    <property type="entry name" value="Peptidase_M17_C"/>
</dbReference>
<evidence type="ECO:0000313" key="8">
    <source>
        <dbReference type="EMBL" id="HIS35205.1"/>
    </source>
</evidence>
<name>A0A9D1EX92_9BACT</name>
<evidence type="ECO:0000256" key="1">
    <source>
        <dbReference type="ARBA" id="ARBA00000135"/>
    </source>
</evidence>
<dbReference type="Pfam" id="PF02789">
    <property type="entry name" value="Peptidase_M17_N"/>
    <property type="match status" value="1"/>
</dbReference>
<protein>
    <submittedName>
        <fullName evidence="8">Leucyl aminopeptidase</fullName>
        <ecNumber evidence="8">3.4.11.1</ecNumber>
    </submittedName>
</protein>
<dbReference type="EMBL" id="DVIU01000023">
    <property type="protein sequence ID" value="HIS35205.1"/>
    <property type="molecule type" value="Genomic_DNA"/>
</dbReference>
<dbReference type="AlphaFoldDB" id="A0A9D1EX92"/>
<feature type="domain" description="Cytosol aminopeptidase" evidence="7">
    <location>
        <begin position="316"/>
        <end position="323"/>
    </location>
</feature>
<dbReference type="NCBIfam" id="NF002083">
    <property type="entry name" value="PRK00913.3-5"/>
    <property type="match status" value="1"/>
</dbReference>
<reference evidence="8" key="1">
    <citation type="submission" date="2020-10" db="EMBL/GenBank/DDBJ databases">
        <authorList>
            <person name="Gilroy R."/>
        </authorList>
    </citation>
    <scope>NUCLEOTIDE SEQUENCE</scope>
    <source>
        <strain evidence="8">6276</strain>
    </source>
</reference>
<dbReference type="Pfam" id="PF00883">
    <property type="entry name" value="Peptidase_M17"/>
    <property type="match status" value="1"/>
</dbReference>
<dbReference type="InterPro" id="IPR008283">
    <property type="entry name" value="Peptidase_M17_N"/>
</dbReference>
<evidence type="ECO:0000256" key="3">
    <source>
        <dbReference type="ARBA" id="ARBA00009528"/>
    </source>
</evidence>
<dbReference type="InterPro" id="IPR011356">
    <property type="entry name" value="Leucine_aapep/pepB"/>
</dbReference>
<evidence type="ECO:0000256" key="4">
    <source>
        <dbReference type="ARBA" id="ARBA00022438"/>
    </source>
</evidence>
<dbReference type="GO" id="GO:0070006">
    <property type="term" value="F:metalloaminopeptidase activity"/>
    <property type="evidence" value="ECO:0007669"/>
    <property type="project" value="InterPro"/>
</dbReference>
<keyword evidence="6 8" id="KW-0378">Hydrolase</keyword>
<dbReference type="CDD" id="cd00433">
    <property type="entry name" value="Peptidase_M17"/>
    <property type="match status" value="1"/>
</dbReference>
<keyword evidence="4 8" id="KW-0031">Aminopeptidase</keyword>
<keyword evidence="5" id="KW-0645">Protease</keyword>
<comment type="catalytic activity">
    <reaction evidence="1">
        <text>Release of an N-terminal amino acid, Xaa-|-Yaa-, in which Xaa is preferably Leu, but may be other amino acids including Pro although not Arg or Lys, and Yaa may be Pro. Amino acid amides and methyl esters are also readily hydrolyzed, but rates on arylamides are exceedingly low.</text>
        <dbReference type="EC" id="3.4.11.1"/>
    </reaction>
</comment>
<dbReference type="Proteomes" id="UP000823928">
    <property type="component" value="Unassembled WGS sequence"/>
</dbReference>
<evidence type="ECO:0000256" key="2">
    <source>
        <dbReference type="ARBA" id="ARBA00000967"/>
    </source>
</evidence>
<dbReference type="PANTHER" id="PTHR11963:SF23">
    <property type="entry name" value="CYTOSOL AMINOPEPTIDASE"/>
    <property type="match status" value="1"/>
</dbReference>
<comment type="caution">
    <text evidence="8">The sequence shown here is derived from an EMBL/GenBank/DDBJ whole genome shotgun (WGS) entry which is preliminary data.</text>
</comment>
<dbReference type="InterPro" id="IPR043472">
    <property type="entry name" value="Macro_dom-like"/>
</dbReference>
<dbReference type="Gene3D" id="3.40.630.10">
    <property type="entry name" value="Zn peptidases"/>
    <property type="match status" value="1"/>
</dbReference>
<comment type="similarity">
    <text evidence="3">Belongs to the peptidase M17 family.</text>
</comment>
<reference evidence="8" key="2">
    <citation type="journal article" date="2021" name="PeerJ">
        <title>Extensive microbial diversity within the chicken gut microbiome revealed by metagenomics and culture.</title>
        <authorList>
            <person name="Gilroy R."/>
            <person name="Ravi A."/>
            <person name="Getino M."/>
            <person name="Pursley I."/>
            <person name="Horton D.L."/>
            <person name="Alikhan N.F."/>
            <person name="Baker D."/>
            <person name="Gharbi K."/>
            <person name="Hall N."/>
            <person name="Watson M."/>
            <person name="Adriaenssens E.M."/>
            <person name="Foster-Nyarko E."/>
            <person name="Jarju S."/>
            <person name="Secka A."/>
            <person name="Antonio M."/>
            <person name="Oren A."/>
            <person name="Chaudhuri R.R."/>
            <person name="La Ragione R."/>
            <person name="Hildebrand F."/>
            <person name="Pallen M.J."/>
        </authorList>
    </citation>
    <scope>NUCLEOTIDE SEQUENCE</scope>
    <source>
        <strain evidence="8">6276</strain>
    </source>
</reference>
<dbReference type="GO" id="GO:0005737">
    <property type="term" value="C:cytoplasm"/>
    <property type="evidence" value="ECO:0007669"/>
    <property type="project" value="InterPro"/>
</dbReference>
<dbReference type="SUPFAM" id="SSF53187">
    <property type="entry name" value="Zn-dependent exopeptidases"/>
    <property type="match status" value="1"/>
</dbReference>
<dbReference type="EC" id="3.4.11.1" evidence="8"/>
<dbReference type="GO" id="GO:0030145">
    <property type="term" value="F:manganese ion binding"/>
    <property type="evidence" value="ECO:0007669"/>
    <property type="project" value="InterPro"/>
</dbReference>
<evidence type="ECO:0000256" key="6">
    <source>
        <dbReference type="ARBA" id="ARBA00022801"/>
    </source>
</evidence>
<comment type="catalytic activity">
    <reaction evidence="2">
        <text>Release of an N-terminal amino acid, preferentially leucine, but not glutamic or aspartic acids.</text>
        <dbReference type="EC" id="3.4.11.10"/>
    </reaction>
</comment>
<dbReference type="PROSITE" id="PS00631">
    <property type="entry name" value="CYTOSOL_AP"/>
    <property type="match status" value="1"/>
</dbReference>
<proteinExistence type="inferred from homology"/>
<evidence type="ECO:0000256" key="5">
    <source>
        <dbReference type="ARBA" id="ARBA00022670"/>
    </source>
</evidence>
<dbReference type="HAMAP" id="MF_00181">
    <property type="entry name" value="Cytosol_peptidase_M17"/>
    <property type="match status" value="1"/>
</dbReference>
<feature type="non-terminal residue" evidence="8">
    <location>
        <position position="1"/>
    </location>
</feature>
<accession>A0A9D1EX92</accession>
<dbReference type="GO" id="GO:0006508">
    <property type="term" value="P:proteolysis"/>
    <property type="evidence" value="ECO:0007669"/>
    <property type="project" value="UniProtKB-KW"/>
</dbReference>
<dbReference type="PRINTS" id="PR00481">
    <property type="entry name" value="LAMNOPPTDASE"/>
</dbReference>
<gene>
    <name evidence="8" type="ORF">IAC10_01050</name>
</gene>
<evidence type="ECO:0000313" key="9">
    <source>
        <dbReference type="Proteomes" id="UP000823928"/>
    </source>
</evidence>
<evidence type="ECO:0000259" key="7">
    <source>
        <dbReference type="PROSITE" id="PS00631"/>
    </source>
</evidence>
<sequence>MEIKVLESVKDIPCEVLVINKFEDEKTSQELANTYAVDKDNFEGKFGQTYLLHTLGKIPADKILVVGFGKKEEFNADKMRLAVSKAVKKLQQIHAKNACFDFDVMCDYGKSAAIGAMIADYAFDKYKTEKAVRVDEITFAKFSEKDVKEGIIFGEAMKFARDLANEPADFATPSKLAEIASNLDGITAKIYDKDEIERMGMGAYLAVGKGSAQPPKFIHMKYSGKNPKKKIALIGKGICFDSGGLDIKPAASMLTMRDDMSGAACVLGVMRALSALEPDVEVHGIIAACENMPSGTSYKPGDILRAKNGKTIEVDNTDAEGRLTLADALCYACELGVDEVIDIATLTGACVVALGTTVAGIMGNDEDMISTIIRTAADCGETFWELPLFADYKDSLKSDIADMKNTGSRMGGASIAGVFLKEFVDGPKWAHIDIAGTAFLEKPQKEFIAGATGAGVRTLLNYVKNS</sequence>
<dbReference type="Gene3D" id="3.40.220.10">
    <property type="entry name" value="Leucine Aminopeptidase, subunit E, domain 1"/>
    <property type="match status" value="1"/>
</dbReference>
<dbReference type="PANTHER" id="PTHR11963">
    <property type="entry name" value="LEUCINE AMINOPEPTIDASE-RELATED"/>
    <property type="match status" value="1"/>
</dbReference>
<dbReference type="InterPro" id="IPR023042">
    <property type="entry name" value="Peptidase_M17_leu_NH2_pept"/>
</dbReference>
<dbReference type="SUPFAM" id="SSF52949">
    <property type="entry name" value="Macro domain-like"/>
    <property type="match status" value="1"/>
</dbReference>
<organism evidence="8 9">
    <name type="scientific">Candidatus Scatousia excrementigallinarum</name>
    <dbReference type="NCBI Taxonomy" id="2840935"/>
    <lineage>
        <taxon>Bacteria</taxon>
        <taxon>Candidatus Scatousia</taxon>
    </lineage>
</organism>